<dbReference type="InterPro" id="IPR035906">
    <property type="entry name" value="MetI-like_sf"/>
</dbReference>
<accession>A7T3X2</accession>
<reference evidence="9 10" key="1">
    <citation type="journal article" date="2007" name="Science">
        <title>Sea anemone genome reveals ancestral eumetazoan gene repertoire and genomic organization.</title>
        <authorList>
            <person name="Putnam N.H."/>
            <person name="Srivastava M."/>
            <person name="Hellsten U."/>
            <person name="Dirks B."/>
            <person name="Chapman J."/>
            <person name="Salamov A."/>
            <person name="Terry A."/>
            <person name="Shapiro H."/>
            <person name="Lindquist E."/>
            <person name="Kapitonov V.V."/>
            <person name="Jurka J."/>
            <person name="Genikhovich G."/>
            <person name="Grigoriev I.V."/>
            <person name="Lucas S.M."/>
            <person name="Steele R.E."/>
            <person name="Finnerty J.R."/>
            <person name="Technau U."/>
            <person name="Martindale M.Q."/>
            <person name="Rokhsar D.S."/>
        </authorList>
    </citation>
    <scope>NUCLEOTIDE SEQUENCE [LARGE SCALE GENOMIC DNA]</scope>
    <source>
        <strain evidence="10">CH2 X CH6</strain>
    </source>
</reference>
<dbReference type="HOGENOM" id="CLU_648252_0_0_1"/>
<proteinExistence type="predicted"/>
<dbReference type="InParanoid" id="A7T3X2"/>
<dbReference type="GO" id="GO:0015416">
    <property type="term" value="F:ABC-type phosphonate transporter activity"/>
    <property type="evidence" value="ECO:0007669"/>
    <property type="project" value="InterPro"/>
</dbReference>
<dbReference type="PANTHER" id="PTHR30043:SF1">
    <property type="entry name" value="ABC TRANSPORT SYSTEM PERMEASE PROTEIN P69"/>
    <property type="match status" value="1"/>
</dbReference>
<dbReference type="GO" id="GO:0005886">
    <property type="term" value="C:plasma membrane"/>
    <property type="evidence" value="ECO:0007669"/>
    <property type="project" value="UniProtKB-SubCell"/>
</dbReference>
<evidence type="ECO:0000256" key="1">
    <source>
        <dbReference type="ARBA" id="ARBA00004651"/>
    </source>
</evidence>
<feature type="domain" description="ABC transmembrane type-1" evidence="8">
    <location>
        <begin position="23"/>
        <end position="203"/>
    </location>
</feature>
<evidence type="ECO:0000256" key="2">
    <source>
        <dbReference type="ARBA" id="ARBA00022448"/>
    </source>
</evidence>
<keyword evidence="6 7" id="KW-0472">Membrane</keyword>
<feature type="transmembrane region" description="Helical" evidence="7">
    <location>
        <begin position="74"/>
        <end position="97"/>
    </location>
</feature>
<dbReference type="InterPro" id="IPR000515">
    <property type="entry name" value="MetI-like"/>
</dbReference>
<sequence>MATFAADFFPPDFSNWELYLKEMVVTVQIALWGTVLAIVLAIPLGILCSENIVPWWVYQPIRRVMDACRSINEMVFAMLFVVAVGLGPFAGVLALFIGTTGVLAKLFAEAVEAIDPGPVEGVRATGASALQEVIYGVIPQVLPLWISYSLYRFESNVRSATVVGMVGAGGIGVILWEAIRGFQFAQTCALLLHDRGLGHAVEADVQGIADGGTGRQCDADSDGGGGAQFSVAEGAVVVGVGVDGHGRCGGGGGVTDHSAVRARCRGVAGGIGNGGGGADGLAIGRTGDIKGHAIGDLRLGQHDRGLGHAVEADVQGIADGGTGRQCDADSDGGGGAQFSVAEGAVVVGVGVDGHGRCGGGGGVTDHSAVRARCRGVAGGIGNGGGGADGLAIGRTGDIKGHAIGDLRLGQHDRGLGHAVEADVQ</sequence>
<dbReference type="EMBL" id="DS470677">
    <property type="protein sequence ID" value="EDO29341.1"/>
    <property type="molecule type" value="Genomic_DNA"/>
</dbReference>
<dbReference type="AlphaFoldDB" id="A7T3X2"/>
<comment type="subcellular location">
    <subcellularLocation>
        <location evidence="1">Cell membrane</location>
        <topology evidence="1">Multi-pass membrane protein</topology>
    </subcellularLocation>
</comment>
<dbReference type="InterPro" id="IPR005769">
    <property type="entry name" value="PhnE/PtxC"/>
</dbReference>
<evidence type="ECO:0000256" key="3">
    <source>
        <dbReference type="ARBA" id="ARBA00022475"/>
    </source>
</evidence>
<dbReference type="eggNOG" id="ENOG502SR35">
    <property type="taxonomic scope" value="Eukaryota"/>
</dbReference>
<evidence type="ECO:0000256" key="6">
    <source>
        <dbReference type="ARBA" id="ARBA00023136"/>
    </source>
</evidence>
<dbReference type="CDD" id="cd06261">
    <property type="entry name" value="TM_PBP2"/>
    <property type="match status" value="1"/>
</dbReference>
<evidence type="ECO:0000256" key="4">
    <source>
        <dbReference type="ARBA" id="ARBA00022692"/>
    </source>
</evidence>
<dbReference type="SUPFAM" id="SSF161098">
    <property type="entry name" value="MetI-like"/>
    <property type="match status" value="1"/>
</dbReference>
<evidence type="ECO:0000256" key="7">
    <source>
        <dbReference type="SAM" id="Phobius"/>
    </source>
</evidence>
<feature type="non-terminal residue" evidence="9">
    <location>
        <position position="1"/>
    </location>
</feature>
<dbReference type="PROSITE" id="PS50928">
    <property type="entry name" value="ABC_TM1"/>
    <property type="match status" value="1"/>
</dbReference>
<dbReference type="NCBIfam" id="TIGR01097">
    <property type="entry name" value="PhnE"/>
    <property type="match status" value="1"/>
</dbReference>
<dbReference type="Gene3D" id="1.10.3720.10">
    <property type="entry name" value="MetI-like"/>
    <property type="match status" value="1"/>
</dbReference>
<dbReference type="STRING" id="45351.A7T3X2"/>
<organism evidence="9 10">
    <name type="scientific">Nematostella vectensis</name>
    <name type="common">Starlet sea anemone</name>
    <dbReference type="NCBI Taxonomy" id="45351"/>
    <lineage>
        <taxon>Eukaryota</taxon>
        <taxon>Metazoa</taxon>
        <taxon>Cnidaria</taxon>
        <taxon>Anthozoa</taxon>
        <taxon>Hexacorallia</taxon>
        <taxon>Actiniaria</taxon>
        <taxon>Edwardsiidae</taxon>
        <taxon>Nematostella</taxon>
    </lineage>
</organism>
<evidence type="ECO:0000259" key="8">
    <source>
        <dbReference type="PROSITE" id="PS50928"/>
    </source>
</evidence>
<evidence type="ECO:0000313" key="10">
    <source>
        <dbReference type="Proteomes" id="UP000001593"/>
    </source>
</evidence>
<evidence type="ECO:0000256" key="5">
    <source>
        <dbReference type="ARBA" id="ARBA00022989"/>
    </source>
</evidence>
<dbReference type="PANTHER" id="PTHR30043">
    <property type="entry name" value="PHOSPHONATES TRANSPORT SYSTEM PERMEASE PROTEIN"/>
    <property type="match status" value="1"/>
</dbReference>
<name>A7T3X2_NEMVE</name>
<feature type="transmembrane region" description="Helical" evidence="7">
    <location>
        <begin position="29"/>
        <end position="53"/>
    </location>
</feature>
<keyword evidence="10" id="KW-1185">Reference proteome</keyword>
<dbReference type="Proteomes" id="UP000001593">
    <property type="component" value="Unassembled WGS sequence"/>
</dbReference>
<keyword evidence="5 7" id="KW-1133">Transmembrane helix</keyword>
<keyword evidence="4 7" id="KW-0812">Transmembrane</keyword>
<protein>
    <recommendedName>
        <fullName evidence="8">ABC transmembrane type-1 domain-containing protein</fullName>
    </recommendedName>
</protein>
<keyword evidence="3" id="KW-1003">Cell membrane</keyword>
<dbReference type="Pfam" id="PF00528">
    <property type="entry name" value="BPD_transp_1"/>
    <property type="match status" value="1"/>
</dbReference>
<evidence type="ECO:0000313" key="9">
    <source>
        <dbReference type="EMBL" id="EDO29341.1"/>
    </source>
</evidence>
<gene>
    <name evidence="9" type="ORF">NEMVEDRAFT_v1g221988</name>
</gene>
<keyword evidence="2" id="KW-0813">Transport</keyword>